<name>A0A4R4D2T1_9PROT</name>
<feature type="domain" description="Glycosyltransferase 2-like" evidence="3">
    <location>
        <begin position="418"/>
        <end position="544"/>
    </location>
</feature>
<dbReference type="Gene3D" id="3.40.50.2000">
    <property type="entry name" value="Glycogen Phosphorylase B"/>
    <property type="match status" value="1"/>
</dbReference>
<dbReference type="Pfam" id="PF00535">
    <property type="entry name" value="Glycos_transf_2"/>
    <property type="match status" value="1"/>
</dbReference>
<evidence type="ECO:0000313" key="4">
    <source>
        <dbReference type="EMBL" id="TCZ52612.1"/>
    </source>
</evidence>
<reference evidence="4 5" key="1">
    <citation type="submission" date="2019-03" db="EMBL/GenBank/DDBJ databases">
        <title>Paracraurococcus aquatilis NE82 genome sequence.</title>
        <authorList>
            <person name="Zhao Y."/>
            <person name="Du Z."/>
        </authorList>
    </citation>
    <scope>NUCLEOTIDE SEQUENCE [LARGE SCALE GENOMIC DNA]</scope>
    <source>
        <strain evidence="4 5">NE82</strain>
    </source>
</reference>
<accession>A0A4R4D2T1</accession>
<dbReference type="CDD" id="cd04186">
    <property type="entry name" value="GT_2_like_c"/>
    <property type="match status" value="1"/>
</dbReference>
<dbReference type="CDD" id="cd03801">
    <property type="entry name" value="GT4_PimA-like"/>
    <property type="match status" value="1"/>
</dbReference>
<sequence>MTTTTSAETKAGSASADAQDRAGPPPEATRPGQRPGHQGRAASDAQVASLRRQLARLEREHQAALQAQAGLTQELAQARHHLDLILASTIWRATGPMRRLAAQLPQPLRHSLRRATAGLLRGLRLRRAVPALAVAPAALLLPEAEDPRTEALPLLDPLATEAGSPLASFLITVEDPAALPRLRATLDSLRAQAGAPWQALIGLPAALAEAAAPLVGGEGRIRLHPVERGGAEAGGTAARLDAMLRQAEGEMVGVLDCGDRLAPDALAELARAVLRDPAIDVFYSDEATGEGGEPFLKPGWSPEMLRAFPYFGRLSVLRRELALEAGGFAPDLGEAAEWHLFLQATRLSDRVGRIARILCHRAPEAPPARPPAGTPAAALGREALRRFWATQGIEAAVTTQPNGTQRATWPLRDPPLVSVVIPTRDKPELLRTCLRGLLEGTAYPRKEIILVDTGSREPATQALYREMEGRPEVTLLRYETEFNYSAACNLGARAAGGGMLLFLNNDIEVTDPDWLTELVRTALVPGVGVVGTRLHYPDGTLQHAGVVVGMHVCGLVFHRAPPGEWGVFGSPDLPRNWLGIMGACQLVRRETFERVGGFDETYRVSNSDVALCLRAWRAGYRTVCTPYAALVHHEGATRGHTNPEEDLRRTILDIHRLGFEEDPFFHPALNPQNPVPTLAGPGDPSPRENLARDVARLRVADGAERFSLFDESALMRACGLDREQILWPALLPGDVCDSRTAARYLLDLLRSRADLRLRFPRALTGGAEGAFARWLLEEAAPRLGLGEAACALLREALADGAGRRVRQLVLAREDVRACFPLGCTPAGLRGLFTWLVRHGREESGLEPEEILWFCLECQEDPAGELLRTYRFTPEWQRHHPDGLTVFGRHGLAAWLREKYLLDEAWLDPAGWPLTLPADRQVRLAWQARPDWRRAHPAPFADAAGALALLDWLASPAAGLEPEARAWCAALDREAVARDLATPGMNFIGHFCYPSGLRTSLEALVDGAMAQGIRVSRRDLRTDSTDDPRHAEFDGLEAFDVTLLHTQPEPFFREAYARSDLHPRWPRCHRIAYWYWELETVPDYWRQVAEEVDEVWTATRFVGDALRKCLDKPVHVVMPGLRLPPFTPRPRRYFGLPENRFTFLFVFHMMSIMERKNPHALIRAFRQAFGGDDTVSLVLKTTNGDRHPKLMQELQAAAEDAGVTLIDAVYTQDETLSLMQACDCYVSLHRSEGLGLTMAEAMLLGKPVIATGYSGNLDFMNAGNSLLVDYELVQLGQAVPPYDAEACWADPSVEHAAELMRRVHDDPGLAARLGRRARADLLDLGSSEAAGERIAARLAAIRERAGGHVTPSPVLLP</sequence>
<feature type="region of interest" description="Disordered" evidence="1">
    <location>
        <begin position="1"/>
        <end position="45"/>
    </location>
</feature>
<dbReference type="SUPFAM" id="SSF53448">
    <property type="entry name" value="Nucleotide-diphospho-sugar transferases"/>
    <property type="match status" value="2"/>
</dbReference>
<evidence type="ECO:0000313" key="5">
    <source>
        <dbReference type="Proteomes" id="UP000295023"/>
    </source>
</evidence>
<dbReference type="SUPFAM" id="SSF53756">
    <property type="entry name" value="UDP-Glycosyltransferase/glycogen phosphorylase"/>
    <property type="match status" value="1"/>
</dbReference>
<gene>
    <name evidence="4" type="ORF">EXY23_26155</name>
</gene>
<dbReference type="Pfam" id="PF00534">
    <property type="entry name" value="Glycos_transf_1"/>
    <property type="match status" value="1"/>
</dbReference>
<dbReference type="PANTHER" id="PTHR46656">
    <property type="entry name" value="PUTATIVE-RELATED"/>
    <property type="match status" value="1"/>
</dbReference>
<evidence type="ECO:0000259" key="3">
    <source>
        <dbReference type="Pfam" id="PF00535"/>
    </source>
</evidence>
<keyword evidence="5" id="KW-1185">Reference proteome</keyword>
<dbReference type="InterPro" id="IPR029044">
    <property type="entry name" value="Nucleotide-diphossugar_trans"/>
</dbReference>
<dbReference type="Proteomes" id="UP000295023">
    <property type="component" value="Unassembled WGS sequence"/>
</dbReference>
<dbReference type="OrthoDB" id="9783791at2"/>
<dbReference type="RefSeq" id="WP_132297178.1">
    <property type="nucleotide sequence ID" value="NZ_SKBM01000048.1"/>
</dbReference>
<dbReference type="Gene3D" id="3.90.550.10">
    <property type="entry name" value="Spore Coat Polysaccharide Biosynthesis Protein SpsA, Chain A"/>
    <property type="match status" value="2"/>
</dbReference>
<organism evidence="4 5">
    <name type="scientific">Roseicella aquatilis</name>
    <dbReference type="NCBI Taxonomy" id="2527868"/>
    <lineage>
        <taxon>Bacteria</taxon>
        <taxon>Pseudomonadati</taxon>
        <taxon>Pseudomonadota</taxon>
        <taxon>Alphaproteobacteria</taxon>
        <taxon>Acetobacterales</taxon>
        <taxon>Roseomonadaceae</taxon>
        <taxon>Roseicella</taxon>
    </lineage>
</organism>
<dbReference type="InterPro" id="IPR001173">
    <property type="entry name" value="Glyco_trans_2-like"/>
</dbReference>
<comment type="caution">
    <text evidence="4">The sequence shown here is derived from an EMBL/GenBank/DDBJ whole genome shotgun (WGS) entry which is preliminary data.</text>
</comment>
<dbReference type="InterPro" id="IPR001296">
    <property type="entry name" value="Glyco_trans_1"/>
</dbReference>
<keyword evidence="4" id="KW-0808">Transferase</keyword>
<protein>
    <submittedName>
        <fullName evidence="4">Glycosyltransferase</fullName>
    </submittedName>
</protein>
<dbReference type="PANTHER" id="PTHR46656:SF3">
    <property type="entry name" value="PUTATIVE-RELATED"/>
    <property type="match status" value="1"/>
</dbReference>
<dbReference type="EMBL" id="SKBM01000048">
    <property type="protein sequence ID" value="TCZ52612.1"/>
    <property type="molecule type" value="Genomic_DNA"/>
</dbReference>
<dbReference type="GO" id="GO:0016757">
    <property type="term" value="F:glycosyltransferase activity"/>
    <property type="evidence" value="ECO:0007669"/>
    <property type="project" value="InterPro"/>
</dbReference>
<proteinExistence type="predicted"/>
<feature type="domain" description="Glycosyl transferase family 1" evidence="2">
    <location>
        <begin position="1144"/>
        <end position="1317"/>
    </location>
</feature>
<evidence type="ECO:0000259" key="2">
    <source>
        <dbReference type="Pfam" id="PF00534"/>
    </source>
</evidence>
<evidence type="ECO:0000256" key="1">
    <source>
        <dbReference type="SAM" id="MobiDB-lite"/>
    </source>
</evidence>